<dbReference type="Gene3D" id="2.60.40.1180">
    <property type="entry name" value="Golgi alpha-mannosidase II"/>
    <property type="match status" value="1"/>
</dbReference>
<dbReference type="InterPro" id="IPR038417">
    <property type="entry name" value="Alpga-gal_N_sf"/>
</dbReference>
<comment type="similarity">
    <text evidence="4">Belongs to the glycosyl hydrolase 36 family.</text>
</comment>
<dbReference type="InterPro" id="IPR002252">
    <property type="entry name" value="Glyco_hydro_36"/>
</dbReference>
<dbReference type="PRINTS" id="PR00743">
    <property type="entry name" value="GLHYDRLASE36"/>
</dbReference>
<dbReference type="InterPro" id="IPR013785">
    <property type="entry name" value="Aldolase_TIM"/>
</dbReference>
<evidence type="ECO:0000256" key="8">
    <source>
        <dbReference type="ARBA" id="ARBA00022842"/>
    </source>
</evidence>
<comment type="cofactor">
    <cofactor evidence="2">
        <name>NAD(+)</name>
        <dbReference type="ChEBI" id="CHEBI:57540"/>
    </cofactor>
</comment>
<feature type="active site" description="Nucleophile" evidence="13">
    <location>
        <position position="480"/>
    </location>
</feature>
<keyword evidence="7 12" id="KW-0378">Hydrolase</keyword>
<comment type="caution">
    <text evidence="17">The sequence shown here is derived from an EMBL/GenBank/DDBJ whole genome shotgun (WGS) entry which is preliminary data.</text>
</comment>
<protein>
    <recommendedName>
        <fullName evidence="6 12">Alpha-galactosidase</fullName>
        <ecNumber evidence="6 12">3.2.1.22</ecNumber>
    </recommendedName>
</protein>
<dbReference type="Gene3D" id="2.70.98.60">
    <property type="entry name" value="alpha-galactosidase from lactobacil brevis"/>
    <property type="match status" value="1"/>
</dbReference>
<dbReference type="GO" id="GO:0016052">
    <property type="term" value="P:carbohydrate catabolic process"/>
    <property type="evidence" value="ECO:0007669"/>
    <property type="project" value="InterPro"/>
</dbReference>
<evidence type="ECO:0000256" key="13">
    <source>
        <dbReference type="PIRSR" id="PIRSR005536-1"/>
    </source>
</evidence>
<keyword evidence="10" id="KW-0325">Glycoprotein</keyword>
<feature type="domain" description="Glycosyl hydrolase family 36 N-terminal" evidence="16">
    <location>
        <begin position="32"/>
        <end position="276"/>
    </location>
</feature>
<keyword evidence="18" id="KW-1185">Reference proteome</keyword>
<evidence type="ECO:0000256" key="4">
    <source>
        <dbReference type="ARBA" id="ARBA00006202"/>
    </source>
</evidence>
<dbReference type="InterPro" id="IPR050985">
    <property type="entry name" value="Alpha-glycosidase_related"/>
</dbReference>
<feature type="domain" description="Glycosyl hydrolase family 36 C-terminal" evidence="15">
    <location>
        <begin position="643"/>
        <end position="718"/>
    </location>
</feature>
<feature type="binding site" evidence="14">
    <location>
        <position position="445"/>
    </location>
    <ligand>
        <name>substrate</name>
    </ligand>
</feature>
<gene>
    <name evidence="17" type="ORF">FE257_001981</name>
</gene>
<keyword evidence="8" id="KW-0460">Magnesium</keyword>
<dbReference type="InterPro" id="IPR031704">
    <property type="entry name" value="Glyco_hydro_36_N"/>
</dbReference>
<feature type="binding site" evidence="14">
    <location>
        <position position="520"/>
    </location>
    <ligand>
        <name>substrate</name>
    </ligand>
</feature>
<evidence type="ECO:0000256" key="1">
    <source>
        <dbReference type="ARBA" id="ARBA00001255"/>
    </source>
</evidence>
<proteinExistence type="inferred from homology"/>
<evidence type="ECO:0000256" key="7">
    <source>
        <dbReference type="ARBA" id="ARBA00022801"/>
    </source>
</evidence>
<comment type="catalytic activity">
    <reaction evidence="1 12">
        <text>Hydrolysis of terminal, non-reducing alpha-D-galactose residues in alpha-D-galactosides, including galactose oligosaccharides, galactomannans and galactolipids.</text>
        <dbReference type="EC" id="3.2.1.22"/>
    </reaction>
</comment>
<evidence type="ECO:0000256" key="9">
    <source>
        <dbReference type="ARBA" id="ARBA00023027"/>
    </source>
</evidence>
<organism evidence="17 18">
    <name type="scientific">Aspergillus nanangensis</name>
    <dbReference type="NCBI Taxonomy" id="2582783"/>
    <lineage>
        <taxon>Eukaryota</taxon>
        <taxon>Fungi</taxon>
        <taxon>Dikarya</taxon>
        <taxon>Ascomycota</taxon>
        <taxon>Pezizomycotina</taxon>
        <taxon>Eurotiomycetes</taxon>
        <taxon>Eurotiomycetidae</taxon>
        <taxon>Eurotiales</taxon>
        <taxon>Aspergillaceae</taxon>
        <taxon>Aspergillus</taxon>
        <taxon>Aspergillus subgen. Circumdati</taxon>
    </lineage>
</organism>
<evidence type="ECO:0000259" key="15">
    <source>
        <dbReference type="Pfam" id="PF16874"/>
    </source>
</evidence>
<feature type="binding site" evidence="14">
    <location>
        <begin position="358"/>
        <end position="359"/>
    </location>
    <ligand>
        <name>substrate</name>
    </ligand>
</feature>
<reference evidence="17" key="2">
    <citation type="submission" date="2020-02" db="EMBL/GenBank/DDBJ databases">
        <authorList>
            <person name="Gilchrist C.L.M."/>
            <person name="Chooi Y.-H."/>
        </authorList>
    </citation>
    <scope>NUCLEOTIDE SEQUENCE</scope>
    <source>
        <strain evidence="17">MST-FP2251</strain>
    </source>
</reference>
<keyword evidence="11 12" id="KW-0326">Glycosidase</keyword>
<evidence type="ECO:0000256" key="3">
    <source>
        <dbReference type="ARBA" id="ARBA00001946"/>
    </source>
</evidence>
<comment type="cofactor">
    <cofactor evidence="3">
        <name>Mg(2+)</name>
        <dbReference type="ChEBI" id="CHEBI:18420"/>
    </cofactor>
</comment>
<sequence length="721" mass="79533">MASKTNAIRVDGTSFALDGADVSYQFHVDHLGDLRSDHFGGRIAGPIPSDPEPIIDGWTGMPDRVRREFPDQGRGDFRIPAVRILQSGGYSVSALKYQSHTVMQGKPDLPGLPATFGTEEEVSTLVVHLYDNYSHVAADLTYSIFPQYNAVVRSVTITNKGEGDISVEDLASLSVDLPYEDLDMIGLRGDWARETHRYRRRVEYGTQGFGSTTGFSSHLHNPFLALARPSTTESQGEAWGFSLVYTGSFIANVEKGSQGLTRALLGFHPHQLSWKLGPGESLTSPECVSVYSAQGLGGMSRSLHRLYRNHLIKSKFATDNRPVLLNSWEGLYFNIDETSMVRIAEESADLGVKLLVMDDGWFGSDYPRTSDAAGLGDWMPNPARFPNGLAPMVDKITALKVANSSADLRFGIWVEPEMVNPKSALYQAHPDWVLHAGPYPRTEQRNQLVLNLARADVQDFIIDSMSSLLRSADISYVKWDHNRPMNETPAPSATHAYMLGMYRVFDTLTSRFPDVLWEGCASGGGRFDPGVLQFFPQVWTSDDSDAVERIFIQFGSSLAYPASAMGAHLSAVPNHQTGRTTPLSFRAHVAMMGGSFGLELDPGEMSVEEKAAVPALIKLAEQVNPVVLKGDMWRLSLPEESNWPAVLFVTPDGSQAVLFYFQLGPNVNHSMPRVRLQGLEAQAMYRVDGDGPYSGAMLMNLGLQYSFRTEYGSRVVVLERQ</sequence>
<dbReference type="InterPro" id="IPR017853">
    <property type="entry name" value="GH"/>
</dbReference>
<accession>A0AAD4GNJ5</accession>
<dbReference type="EC" id="3.2.1.22" evidence="6 12"/>
<dbReference type="CDD" id="cd14791">
    <property type="entry name" value="GH36"/>
    <property type="match status" value="1"/>
</dbReference>
<dbReference type="Pfam" id="PF16875">
    <property type="entry name" value="Glyco_hydro_36N"/>
    <property type="match status" value="1"/>
</dbReference>
<feature type="binding site" evidence="14">
    <location>
        <position position="191"/>
    </location>
    <ligand>
        <name>substrate</name>
    </ligand>
</feature>
<dbReference type="EMBL" id="VCAU01000129">
    <property type="protein sequence ID" value="KAF9884249.1"/>
    <property type="molecule type" value="Genomic_DNA"/>
</dbReference>
<dbReference type="FunFam" id="3.20.20.70:FF:000118">
    <property type="entry name" value="Alpha-galactosidase"/>
    <property type="match status" value="1"/>
</dbReference>
<dbReference type="FunFam" id="2.60.40.1180:FF:000028">
    <property type="entry name" value="Alpha-galactosidase"/>
    <property type="match status" value="1"/>
</dbReference>
<evidence type="ECO:0000256" key="2">
    <source>
        <dbReference type="ARBA" id="ARBA00001911"/>
    </source>
</evidence>
<dbReference type="InterPro" id="IPR031705">
    <property type="entry name" value="Glyco_hydro_36_C"/>
</dbReference>
<evidence type="ECO:0000256" key="10">
    <source>
        <dbReference type="ARBA" id="ARBA00023180"/>
    </source>
</evidence>
<evidence type="ECO:0000256" key="11">
    <source>
        <dbReference type="ARBA" id="ARBA00023295"/>
    </source>
</evidence>
<comment type="function">
    <text evidence="12">Hydrolyzes a variety of simple alpha-D-galactoside as well as more complex molecules such as oligosaccharides and polysaccharides.</text>
</comment>
<dbReference type="AlphaFoldDB" id="A0AAD4GNJ5"/>
<evidence type="ECO:0000256" key="12">
    <source>
        <dbReference type="PIRNR" id="PIRNR005536"/>
    </source>
</evidence>
<dbReference type="GO" id="GO:0004557">
    <property type="term" value="F:alpha-galactosidase activity"/>
    <property type="evidence" value="ECO:0007669"/>
    <property type="project" value="UniProtKB-UniRule"/>
</dbReference>
<comment type="subunit">
    <text evidence="5">Homotetramer.</text>
</comment>
<feature type="active site" description="Proton donor" evidence="13">
    <location>
        <position position="542"/>
    </location>
</feature>
<evidence type="ECO:0000256" key="14">
    <source>
        <dbReference type="PIRSR" id="PIRSR005536-2"/>
    </source>
</evidence>
<evidence type="ECO:0000259" key="16">
    <source>
        <dbReference type="Pfam" id="PF16875"/>
    </source>
</evidence>
<dbReference type="SUPFAM" id="SSF51445">
    <property type="entry name" value="(Trans)glycosidases"/>
    <property type="match status" value="1"/>
</dbReference>
<reference evidence="17" key="1">
    <citation type="journal article" date="2019" name="Beilstein J. Org. Chem.">
        <title>Nanangenines: drimane sesquiterpenoids as the dominant metabolite cohort of a novel Australian fungus, Aspergillus nanangensis.</title>
        <authorList>
            <person name="Lacey H.J."/>
            <person name="Gilchrist C.L.M."/>
            <person name="Crombie A."/>
            <person name="Kalaitzis J.A."/>
            <person name="Vuong D."/>
            <person name="Rutledge P.J."/>
            <person name="Turner P."/>
            <person name="Pitt J.I."/>
            <person name="Lacey E."/>
            <person name="Chooi Y.H."/>
            <person name="Piggott A.M."/>
        </authorList>
    </citation>
    <scope>NUCLEOTIDE SEQUENCE</scope>
    <source>
        <strain evidence="17">MST-FP2251</strain>
    </source>
</reference>
<dbReference type="Proteomes" id="UP001194746">
    <property type="component" value="Unassembled WGS sequence"/>
</dbReference>
<evidence type="ECO:0000313" key="18">
    <source>
        <dbReference type="Proteomes" id="UP001194746"/>
    </source>
</evidence>
<name>A0AAD4GNJ5_ASPNN</name>
<evidence type="ECO:0000313" key="17">
    <source>
        <dbReference type="EMBL" id="KAF9884249.1"/>
    </source>
</evidence>
<dbReference type="Pfam" id="PF02065">
    <property type="entry name" value="Melibiase"/>
    <property type="match status" value="1"/>
</dbReference>
<feature type="binding site" evidence="14">
    <location>
        <begin position="478"/>
        <end position="482"/>
    </location>
    <ligand>
        <name>substrate</name>
    </ligand>
</feature>
<evidence type="ECO:0000256" key="5">
    <source>
        <dbReference type="ARBA" id="ARBA00011881"/>
    </source>
</evidence>
<dbReference type="Gene3D" id="3.20.20.70">
    <property type="entry name" value="Aldolase class I"/>
    <property type="match status" value="1"/>
</dbReference>
<dbReference type="PANTHER" id="PTHR43053">
    <property type="entry name" value="GLYCOSIDASE FAMILY 31"/>
    <property type="match status" value="1"/>
</dbReference>
<evidence type="ECO:0000256" key="6">
    <source>
        <dbReference type="ARBA" id="ARBA00012755"/>
    </source>
</evidence>
<dbReference type="PIRSF" id="PIRSF005536">
    <property type="entry name" value="Agal"/>
    <property type="match status" value="1"/>
</dbReference>
<feature type="binding site" evidence="14">
    <location>
        <position position="542"/>
    </location>
    <ligand>
        <name>substrate</name>
    </ligand>
</feature>
<keyword evidence="9" id="KW-0520">NAD</keyword>
<dbReference type="Pfam" id="PF16874">
    <property type="entry name" value="Glyco_hydro_36C"/>
    <property type="match status" value="1"/>
</dbReference>
<dbReference type="InterPro" id="IPR013780">
    <property type="entry name" value="Glyco_hydro_b"/>
</dbReference>
<dbReference type="PANTHER" id="PTHR43053:SF3">
    <property type="entry name" value="ALPHA-GALACTOSIDASE C-RELATED"/>
    <property type="match status" value="1"/>
</dbReference>